<feature type="transmembrane region" description="Helical" evidence="6">
    <location>
        <begin position="145"/>
        <end position="167"/>
    </location>
</feature>
<dbReference type="PANTHER" id="PTHR11984">
    <property type="entry name" value="CONNEXIN"/>
    <property type="match status" value="1"/>
</dbReference>
<comment type="caution">
    <text evidence="8">The sequence shown here is derived from an EMBL/GenBank/DDBJ whole genome shotgun (WGS) entry which is preliminary data.</text>
</comment>
<accession>A0AAV7PDN6</accession>
<feature type="transmembrane region" description="Helical" evidence="6">
    <location>
        <begin position="76"/>
        <end position="95"/>
    </location>
</feature>
<evidence type="ECO:0000256" key="5">
    <source>
        <dbReference type="ARBA" id="ARBA00023136"/>
    </source>
</evidence>
<dbReference type="EMBL" id="JANPWB010000011">
    <property type="protein sequence ID" value="KAJ1125516.1"/>
    <property type="molecule type" value="Genomic_DNA"/>
</dbReference>
<dbReference type="GO" id="GO:0005922">
    <property type="term" value="C:connexin complex"/>
    <property type="evidence" value="ECO:0007669"/>
    <property type="project" value="InterPro"/>
</dbReference>
<evidence type="ECO:0000259" key="7">
    <source>
        <dbReference type="Pfam" id="PF00029"/>
    </source>
</evidence>
<reference evidence="8" key="1">
    <citation type="journal article" date="2022" name="bioRxiv">
        <title>Sequencing and chromosome-scale assembly of the giantPleurodeles waltlgenome.</title>
        <authorList>
            <person name="Brown T."/>
            <person name="Elewa A."/>
            <person name="Iarovenko S."/>
            <person name="Subramanian E."/>
            <person name="Araus A.J."/>
            <person name="Petzold A."/>
            <person name="Susuki M."/>
            <person name="Suzuki K.-i.T."/>
            <person name="Hayashi T."/>
            <person name="Toyoda A."/>
            <person name="Oliveira C."/>
            <person name="Osipova E."/>
            <person name="Leigh N.D."/>
            <person name="Simon A."/>
            <person name="Yun M.H."/>
        </authorList>
    </citation>
    <scope>NUCLEOTIDE SEQUENCE</scope>
    <source>
        <strain evidence="8">20211129_DDA</strain>
        <tissue evidence="8">Liver</tissue>
    </source>
</reference>
<dbReference type="Gene3D" id="1.20.1440.80">
    <property type="entry name" value="Gap junction channel protein cysteine-rich domain"/>
    <property type="match status" value="1"/>
</dbReference>
<name>A0AAV7PDN6_PLEWA</name>
<dbReference type="GO" id="GO:0005243">
    <property type="term" value="F:gap junction channel activity"/>
    <property type="evidence" value="ECO:0007669"/>
    <property type="project" value="TreeGrafter"/>
</dbReference>
<sequence>MVTGLVPIVRAAIEATTNYNGRTMWFGCLSVRLITLYIAEIPWNKLDSDFQCNGNVSEFCRKTCFNGHFDIAVVSFWNFILILFLASVLLMDLFASQIHHNLMKSKLKEEARRETEGHSGHTGVTSNDQAHEEIFIDFHRQKKLLSLYLLCVILRLLLEIGFMYLLVMYHLPKVAGSPINCSTGLCSGPYTCLVRGTADKRLSIFMLCTVSGAIIGTSVVFALYSTYHYMVLHRRHQVRRM</sequence>
<evidence type="ECO:0000256" key="4">
    <source>
        <dbReference type="ARBA" id="ARBA00022989"/>
    </source>
</evidence>
<keyword evidence="4 6" id="KW-1133">Transmembrane helix</keyword>
<keyword evidence="9" id="KW-1185">Reference proteome</keyword>
<dbReference type="InterPro" id="IPR038359">
    <property type="entry name" value="Connexin_N_sf"/>
</dbReference>
<gene>
    <name evidence="8" type="ORF">NDU88_003945</name>
</gene>
<protein>
    <recommendedName>
        <fullName evidence="7">Connexin N-terminal domain-containing protein</fullName>
    </recommendedName>
</protein>
<proteinExistence type="predicted"/>
<keyword evidence="2" id="KW-1003">Cell membrane</keyword>
<dbReference type="PANTHER" id="PTHR11984:SF20">
    <property type="entry name" value="GAP JUNCTION BETA-1 PROTEIN"/>
    <property type="match status" value="1"/>
</dbReference>
<evidence type="ECO:0000256" key="2">
    <source>
        <dbReference type="ARBA" id="ARBA00022475"/>
    </source>
</evidence>
<evidence type="ECO:0000313" key="9">
    <source>
        <dbReference type="Proteomes" id="UP001066276"/>
    </source>
</evidence>
<evidence type="ECO:0000256" key="6">
    <source>
        <dbReference type="SAM" id="Phobius"/>
    </source>
</evidence>
<dbReference type="AlphaFoldDB" id="A0AAV7PDN6"/>
<evidence type="ECO:0000256" key="3">
    <source>
        <dbReference type="ARBA" id="ARBA00022692"/>
    </source>
</evidence>
<keyword evidence="5 6" id="KW-0472">Membrane</keyword>
<dbReference type="InterPro" id="IPR013092">
    <property type="entry name" value="Connexin_N"/>
</dbReference>
<dbReference type="GO" id="GO:0007267">
    <property type="term" value="P:cell-cell signaling"/>
    <property type="evidence" value="ECO:0007669"/>
    <property type="project" value="TreeGrafter"/>
</dbReference>
<keyword evidence="3 6" id="KW-0812">Transmembrane</keyword>
<dbReference type="InterPro" id="IPR000500">
    <property type="entry name" value="Connexin"/>
</dbReference>
<dbReference type="Proteomes" id="UP001066276">
    <property type="component" value="Chromosome 7"/>
</dbReference>
<comment type="subcellular location">
    <subcellularLocation>
        <location evidence="1">Cell membrane</location>
        <topology evidence="1">Multi-pass membrane protein</topology>
    </subcellularLocation>
</comment>
<feature type="domain" description="Connexin N-terminal" evidence="7">
    <location>
        <begin position="13"/>
        <end position="224"/>
    </location>
</feature>
<evidence type="ECO:0000313" key="8">
    <source>
        <dbReference type="EMBL" id="KAJ1125516.1"/>
    </source>
</evidence>
<dbReference type="Pfam" id="PF00029">
    <property type="entry name" value="Connexin"/>
    <property type="match status" value="1"/>
</dbReference>
<feature type="transmembrane region" description="Helical" evidence="6">
    <location>
        <begin position="204"/>
        <end position="232"/>
    </location>
</feature>
<evidence type="ECO:0000256" key="1">
    <source>
        <dbReference type="ARBA" id="ARBA00004651"/>
    </source>
</evidence>
<organism evidence="8 9">
    <name type="scientific">Pleurodeles waltl</name>
    <name type="common">Iberian ribbed newt</name>
    <dbReference type="NCBI Taxonomy" id="8319"/>
    <lineage>
        <taxon>Eukaryota</taxon>
        <taxon>Metazoa</taxon>
        <taxon>Chordata</taxon>
        <taxon>Craniata</taxon>
        <taxon>Vertebrata</taxon>
        <taxon>Euteleostomi</taxon>
        <taxon>Amphibia</taxon>
        <taxon>Batrachia</taxon>
        <taxon>Caudata</taxon>
        <taxon>Salamandroidea</taxon>
        <taxon>Salamandridae</taxon>
        <taxon>Pleurodelinae</taxon>
        <taxon>Pleurodeles</taxon>
    </lineage>
</organism>